<reference evidence="2 3" key="1">
    <citation type="submission" date="2017-04" db="EMBL/GenBank/DDBJ databases">
        <title>Draft genome sequence of Tuber borchii Vittad., a whitish edible truffle.</title>
        <authorList>
            <consortium name="DOE Joint Genome Institute"/>
            <person name="Murat C."/>
            <person name="Kuo A."/>
            <person name="Barry K.W."/>
            <person name="Clum A."/>
            <person name="Dockter R.B."/>
            <person name="Fauchery L."/>
            <person name="Iotti M."/>
            <person name="Kohler A."/>
            <person name="Labutti K."/>
            <person name="Lindquist E.A."/>
            <person name="Lipzen A."/>
            <person name="Ohm R.A."/>
            <person name="Wang M."/>
            <person name="Grigoriev I.V."/>
            <person name="Zambonelli A."/>
            <person name="Martin F.M."/>
        </authorList>
    </citation>
    <scope>NUCLEOTIDE SEQUENCE [LARGE SCALE GENOMIC DNA]</scope>
    <source>
        <strain evidence="2 3">Tbo3840</strain>
    </source>
</reference>
<keyword evidence="1" id="KW-0472">Membrane</keyword>
<keyword evidence="1" id="KW-0812">Transmembrane</keyword>
<name>A0A2T7A011_TUBBO</name>
<comment type="caution">
    <text evidence="2">The sequence shown here is derived from an EMBL/GenBank/DDBJ whole genome shotgun (WGS) entry which is preliminary data.</text>
</comment>
<feature type="transmembrane region" description="Helical" evidence="1">
    <location>
        <begin position="24"/>
        <end position="50"/>
    </location>
</feature>
<keyword evidence="1" id="KW-1133">Transmembrane helix</keyword>
<proteinExistence type="predicted"/>
<evidence type="ECO:0000256" key="1">
    <source>
        <dbReference type="SAM" id="Phobius"/>
    </source>
</evidence>
<evidence type="ECO:0000313" key="3">
    <source>
        <dbReference type="Proteomes" id="UP000244722"/>
    </source>
</evidence>
<accession>A0A2T7A011</accession>
<dbReference type="AlphaFoldDB" id="A0A2T7A011"/>
<sequence length="78" mass="8947">MCFFTVRCVSGFFSGLLDGEIYLLAYYIFFHFSLRLDPIGIALLFFSFVLSICPNSKSSLHICSFFHLPFISFSPFPL</sequence>
<evidence type="ECO:0000313" key="2">
    <source>
        <dbReference type="EMBL" id="PUU81082.1"/>
    </source>
</evidence>
<keyword evidence="3" id="KW-1185">Reference proteome</keyword>
<gene>
    <name evidence="2" type="ORF">B9Z19DRAFT_658935</name>
</gene>
<organism evidence="2 3">
    <name type="scientific">Tuber borchii</name>
    <name type="common">White truffle</name>
    <dbReference type="NCBI Taxonomy" id="42251"/>
    <lineage>
        <taxon>Eukaryota</taxon>
        <taxon>Fungi</taxon>
        <taxon>Dikarya</taxon>
        <taxon>Ascomycota</taxon>
        <taxon>Pezizomycotina</taxon>
        <taxon>Pezizomycetes</taxon>
        <taxon>Pezizales</taxon>
        <taxon>Tuberaceae</taxon>
        <taxon>Tuber</taxon>
    </lineage>
</organism>
<dbReference type="Proteomes" id="UP000244722">
    <property type="component" value="Unassembled WGS sequence"/>
</dbReference>
<dbReference type="EMBL" id="NESQ01000051">
    <property type="protein sequence ID" value="PUU81082.1"/>
    <property type="molecule type" value="Genomic_DNA"/>
</dbReference>
<protein>
    <submittedName>
        <fullName evidence="2">Uncharacterized protein</fullName>
    </submittedName>
</protein>